<feature type="compositionally biased region" description="Basic and acidic residues" evidence="1">
    <location>
        <begin position="143"/>
        <end position="154"/>
    </location>
</feature>
<name>A0AAN4US61_9RHOB</name>
<evidence type="ECO:0000313" key="3">
    <source>
        <dbReference type="EMBL" id="SDX19851.1"/>
    </source>
</evidence>
<dbReference type="EMBL" id="BNAB01000010">
    <property type="protein sequence ID" value="GHE02644.1"/>
    <property type="molecule type" value="Genomic_DNA"/>
</dbReference>
<reference evidence="2" key="3">
    <citation type="submission" date="2023-06" db="EMBL/GenBank/DDBJ databases">
        <authorList>
            <person name="Sun Q."/>
            <person name="Zhou Y."/>
        </authorList>
    </citation>
    <scope>NUCLEOTIDE SEQUENCE</scope>
    <source>
        <strain evidence="2">CGMCC 1.10859</strain>
    </source>
</reference>
<evidence type="ECO:0000313" key="4">
    <source>
        <dbReference type="Proteomes" id="UP000199541"/>
    </source>
</evidence>
<accession>A0AAN4US61</accession>
<organism evidence="2 5">
    <name type="scientific">Allgaiera indica</name>
    <dbReference type="NCBI Taxonomy" id="765699"/>
    <lineage>
        <taxon>Bacteria</taxon>
        <taxon>Pseudomonadati</taxon>
        <taxon>Pseudomonadota</taxon>
        <taxon>Alphaproteobacteria</taxon>
        <taxon>Rhodobacterales</taxon>
        <taxon>Paracoccaceae</taxon>
        <taxon>Allgaiera</taxon>
    </lineage>
</organism>
<proteinExistence type="predicted"/>
<keyword evidence="4" id="KW-1185">Reference proteome</keyword>
<dbReference type="Proteomes" id="UP000199541">
    <property type="component" value="Unassembled WGS sequence"/>
</dbReference>
<evidence type="ECO:0000256" key="1">
    <source>
        <dbReference type="SAM" id="MobiDB-lite"/>
    </source>
</evidence>
<dbReference type="Proteomes" id="UP000634647">
    <property type="component" value="Unassembled WGS sequence"/>
</dbReference>
<sequence>MTHTAAYNATDIRKRAQALKANPVPLLTKSDLKARWQVESFQTIKRVLKSHHVTPTNSGRSQRELYKLTDILGIEGVDDPMTAWALGREEDRDTLKAPLLTPAEVRQEDNWLVPQHLESIRRNARSGMRPGIKIGRQWRFRQTRNDECDTRDEAQNDEGSTTYPKGCD</sequence>
<reference evidence="2" key="1">
    <citation type="journal article" date="2014" name="Int. J. Syst. Evol. Microbiol.">
        <title>Complete genome sequence of Corynebacterium casei LMG S-19264T (=DSM 44701T), isolated from a smear-ripened cheese.</title>
        <authorList>
            <consortium name="US DOE Joint Genome Institute (JGI-PGF)"/>
            <person name="Walter F."/>
            <person name="Albersmeier A."/>
            <person name="Kalinowski J."/>
            <person name="Ruckert C."/>
        </authorList>
    </citation>
    <scope>NUCLEOTIDE SEQUENCE</scope>
    <source>
        <strain evidence="2">CGMCC 1.10859</strain>
    </source>
</reference>
<gene>
    <name evidence="2" type="ORF">GCM10008024_23010</name>
    <name evidence="3" type="ORF">SAMN05444006_111127</name>
</gene>
<protein>
    <submittedName>
        <fullName evidence="2">Uncharacterized protein</fullName>
    </submittedName>
</protein>
<dbReference type="AlphaFoldDB" id="A0AAN4US61"/>
<evidence type="ECO:0000313" key="5">
    <source>
        <dbReference type="Proteomes" id="UP000634647"/>
    </source>
</evidence>
<feature type="region of interest" description="Disordered" evidence="1">
    <location>
        <begin position="143"/>
        <end position="168"/>
    </location>
</feature>
<evidence type="ECO:0000313" key="2">
    <source>
        <dbReference type="EMBL" id="GHE02644.1"/>
    </source>
</evidence>
<feature type="compositionally biased region" description="Polar residues" evidence="1">
    <location>
        <begin position="157"/>
        <end position="168"/>
    </location>
</feature>
<reference evidence="3 4" key="2">
    <citation type="submission" date="2016-10" db="EMBL/GenBank/DDBJ databases">
        <authorList>
            <person name="Varghese N."/>
            <person name="Submissions S."/>
        </authorList>
    </citation>
    <scope>NUCLEOTIDE SEQUENCE [LARGE SCALE GENOMIC DNA]</scope>
    <source>
        <strain evidence="3 4">DSM 24802</strain>
    </source>
</reference>
<comment type="caution">
    <text evidence="2">The sequence shown here is derived from an EMBL/GenBank/DDBJ whole genome shotgun (WGS) entry which is preliminary data.</text>
</comment>
<dbReference type="EMBL" id="FNOB01000011">
    <property type="protein sequence ID" value="SDX19851.1"/>
    <property type="molecule type" value="Genomic_DNA"/>
</dbReference>